<dbReference type="PANTHER" id="PTHR10683">
    <property type="entry name" value="TRANSALDOLASE"/>
    <property type="match status" value="1"/>
</dbReference>
<organism evidence="2 3">
    <name type="scientific">Laccaria amethystina LaAM-08-1</name>
    <dbReference type="NCBI Taxonomy" id="1095629"/>
    <lineage>
        <taxon>Eukaryota</taxon>
        <taxon>Fungi</taxon>
        <taxon>Dikarya</taxon>
        <taxon>Basidiomycota</taxon>
        <taxon>Agaricomycotina</taxon>
        <taxon>Agaricomycetes</taxon>
        <taxon>Agaricomycetidae</taxon>
        <taxon>Agaricales</taxon>
        <taxon>Agaricineae</taxon>
        <taxon>Hydnangiaceae</taxon>
        <taxon>Laccaria</taxon>
    </lineage>
</organism>
<name>A0A0C9WRL7_9AGAR</name>
<dbReference type="AlphaFoldDB" id="A0A0C9WRL7"/>
<dbReference type="InterPro" id="IPR001585">
    <property type="entry name" value="TAL/FSA"/>
</dbReference>
<dbReference type="InterPro" id="IPR013785">
    <property type="entry name" value="Aldolase_TIM"/>
</dbReference>
<dbReference type="UniPathway" id="UPA00115">
    <property type="reaction ID" value="UER00414"/>
</dbReference>
<reference evidence="3" key="2">
    <citation type="submission" date="2015-01" db="EMBL/GenBank/DDBJ databases">
        <title>Evolutionary Origins and Diversification of the Mycorrhizal Mutualists.</title>
        <authorList>
            <consortium name="DOE Joint Genome Institute"/>
            <consortium name="Mycorrhizal Genomics Consortium"/>
            <person name="Kohler A."/>
            <person name="Kuo A."/>
            <person name="Nagy L.G."/>
            <person name="Floudas D."/>
            <person name="Copeland A."/>
            <person name="Barry K.W."/>
            <person name="Cichocki N."/>
            <person name="Veneault-Fourrey C."/>
            <person name="LaButti K."/>
            <person name="Lindquist E.A."/>
            <person name="Lipzen A."/>
            <person name="Lundell T."/>
            <person name="Morin E."/>
            <person name="Murat C."/>
            <person name="Riley R."/>
            <person name="Ohm R."/>
            <person name="Sun H."/>
            <person name="Tunlid A."/>
            <person name="Henrissat B."/>
            <person name="Grigoriev I.V."/>
            <person name="Hibbett D.S."/>
            <person name="Martin F."/>
        </authorList>
    </citation>
    <scope>NUCLEOTIDE SEQUENCE [LARGE SCALE GENOMIC DNA]</scope>
    <source>
        <strain evidence="3">LaAM-08-1</strain>
    </source>
</reference>
<dbReference type="Gene3D" id="3.20.20.70">
    <property type="entry name" value="Aldolase class I"/>
    <property type="match status" value="1"/>
</dbReference>
<dbReference type="SUPFAM" id="SSF51569">
    <property type="entry name" value="Aldolase"/>
    <property type="match status" value="1"/>
</dbReference>
<evidence type="ECO:0000256" key="1">
    <source>
        <dbReference type="ARBA" id="ARBA00023270"/>
    </source>
</evidence>
<reference evidence="2 3" key="1">
    <citation type="submission" date="2014-04" db="EMBL/GenBank/DDBJ databases">
        <authorList>
            <consortium name="DOE Joint Genome Institute"/>
            <person name="Kuo A."/>
            <person name="Kohler A."/>
            <person name="Nagy L.G."/>
            <person name="Floudas D."/>
            <person name="Copeland A."/>
            <person name="Barry K.W."/>
            <person name="Cichocki N."/>
            <person name="Veneault-Fourrey C."/>
            <person name="LaButti K."/>
            <person name="Lindquist E.A."/>
            <person name="Lipzen A."/>
            <person name="Lundell T."/>
            <person name="Morin E."/>
            <person name="Murat C."/>
            <person name="Sun H."/>
            <person name="Tunlid A."/>
            <person name="Henrissat B."/>
            <person name="Grigoriev I.V."/>
            <person name="Hibbett D.S."/>
            <person name="Martin F."/>
            <person name="Nordberg H.P."/>
            <person name="Cantor M.N."/>
            <person name="Hua S.X."/>
        </authorList>
    </citation>
    <scope>NUCLEOTIDE SEQUENCE [LARGE SCALE GENOMIC DNA]</scope>
    <source>
        <strain evidence="2 3">LaAM-08-1</strain>
    </source>
</reference>
<dbReference type="OrthoDB" id="2015515at2759"/>
<accession>A0A0C9WRL7</accession>
<dbReference type="GO" id="GO:0006098">
    <property type="term" value="P:pentose-phosphate shunt"/>
    <property type="evidence" value="ECO:0007669"/>
    <property type="project" value="UniProtKB-UniPathway"/>
</dbReference>
<dbReference type="Pfam" id="PF00923">
    <property type="entry name" value="TAL_FSA"/>
    <property type="match status" value="1"/>
</dbReference>
<keyword evidence="3" id="KW-1185">Reference proteome</keyword>
<proteinExistence type="predicted"/>
<dbReference type="EMBL" id="KN838810">
    <property type="protein sequence ID" value="KIJ94100.1"/>
    <property type="molecule type" value="Genomic_DNA"/>
</dbReference>
<protein>
    <submittedName>
        <fullName evidence="2">Uncharacterized protein</fullName>
    </submittedName>
</protein>
<evidence type="ECO:0000313" key="3">
    <source>
        <dbReference type="Proteomes" id="UP000054477"/>
    </source>
</evidence>
<dbReference type="HOGENOM" id="CLU_048620_0_0_1"/>
<dbReference type="GO" id="GO:0005975">
    <property type="term" value="P:carbohydrate metabolic process"/>
    <property type="evidence" value="ECO:0007669"/>
    <property type="project" value="InterPro"/>
</dbReference>
<sequence length="369" mass="41440">MLCPSAILNALPRTEIAYHIWVAAKKTFEEWQRGPSGGNRHQRAMDQFLFELGMAVSKLVTGPHVTFVDPRKHEDTRAMIDHAKRLYKMFKAQGIRPEYIVFSVPATEAGIIAARELSTKYNLNVNLYLVSSLIHAMACAEAEAAAVSIPIGQLLDWYERRRNTVHIDLRIHPGIEAIQTILAYFRFNNIKTKLIGTDFRKFAEMGILGDFDAVCVSEYQIDKLRWSTVPTSSGETSPSVLLRAGQAQYPTNFLTVEGGFIKLLSSESRNLIKDIMDGGLKEIKEKMGKIEAAVVSEVDRQFKVGTMKLKELYAVGDTPKAKKTGTPPSLDKVFETRNVAKDSEREELLAIMECILGTDYRDSDEDEVF</sequence>
<gene>
    <name evidence="2" type="ORF">K443DRAFT_642765</name>
</gene>
<dbReference type="STRING" id="1095629.A0A0C9WRL7"/>
<dbReference type="PANTHER" id="PTHR10683:SF18">
    <property type="entry name" value="TRANSALDOLASE"/>
    <property type="match status" value="1"/>
</dbReference>
<dbReference type="Proteomes" id="UP000054477">
    <property type="component" value="Unassembled WGS sequence"/>
</dbReference>
<evidence type="ECO:0000313" key="2">
    <source>
        <dbReference type="EMBL" id="KIJ94100.1"/>
    </source>
</evidence>
<keyword evidence="1" id="KW-0704">Schiff base</keyword>